<sequence length="238" mass="27905">MGTHVPPEVLCSILEFLEPLQIYKSELLLVNREFYQIIHSSTLCLELYRQNYSEFDAEQHIENQPSFWEEKLLKCMKFHLGTPQEEIRHLAIEKGWETFIEKNSEGVGRDVLMCDMFHAVKTKQLEVVWTLLQLWRKRGINIESRQHGYTALHSACYYKSLPIIKLLCDMGADVLAREVRYGQLPVHISCRCDDLESVKYFIEEQHVNPQSLDLDMWSLRDLAEGRESILTYLNQLGV</sequence>
<evidence type="ECO:0000256" key="2">
    <source>
        <dbReference type="ARBA" id="ARBA00023043"/>
    </source>
</evidence>
<protein>
    <recommendedName>
        <fullName evidence="4">F-box domain-containing protein</fullName>
    </recommendedName>
</protein>
<organism evidence="5 6">
    <name type="scientific">Acrasis kona</name>
    <dbReference type="NCBI Taxonomy" id="1008807"/>
    <lineage>
        <taxon>Eukaryota</taxon>
        <taxon>Discoba</taxon>
        <taxon>Heterolobosea</taxon>
        <taxon>Tetramitia</taxon>
        <taxon>Eutetramitia</taxon>
        <taxon>Acrasidae</taxon>
        <taxon>Acrasis</taxon>
    </lineage>
</organism>
<keyword evidence="6" id="KW-1185">Reference proteome</keyword>
<evidence type="ECO:0000313" key="5">
    <source>
        <dbReference type="EMBL" id="KAL0486707.1"/>
    </source>
</evidence>
<dbReference type="InterPro" id="IPR036047">
    <property type="entry name" value="F-box-like_dom_sf"/>
</dbReference>
<dbReference type="Proteomes" id="UP001431209">
    <property type="component" value="Unassembled WGS sequence"/>
</dbReference>
<dbReference type="SUPFAM" id="SSF48403">
    <property type="entry name" value="Ankyrin repeat"/>
    <property type="match status" value="1"/>
</dbReference>
<feature type="repeat" description="ANK" evidence="3">
    <location>
        <begin position="147"/>
        <end position="179"/>
    </location>
</feature>
<dbReference type="EMBL" id="JAOPGA020001260">
    <property type="protein sequence ID" value="KAL0486707.1"/>
    <property type="molecule type" value="Genomic_DNA"/>
</dbReference>
<dbReference type="PROSITE" id="PS50297">
    <property type="entry name" value="ANK_REP_REGION"/>
    <property type="match status" value="1"/>
</dbReference>
<dbReference type="PROSITE" id="PS50181">
    <property type="entry name" value="FBOX"/>
    <property type="match status" value="1"/>
</dbReference>
<dbReference type="SMART" id="SM00248">
    <property type="entry name" value="ANK"/>
    <property type="match status" value="2"/>
</dbReference>
<dbReference type="PANTHER" id="PTHR24198">
    <property type="entry name" value="ANKYRIN REPEAT AND PROTEIN KINASE DOMAIN-CONTAINING PROTEIN"/>
    <property type="match status" value="1"/>
</dbReference>
<keyword evidence="1" id="KW-0677">Repeat</keyword>
<evidence type="ECO:0000259" key="4">
    <source>
        <dbReference type="PROSITE" id="PS50181"/>
    </source>
</evidence>
<dbReference type="Gene3D" id="1.25.40.20">
    <property type="entry name" value="Ankyrin repeat-containing domain"/>
    <property type="match status" value="1"/>
</dbReference>
<feature type="domain" description="F-box" evidence="4">
    <location>
        <begin position="1"/>
        <end position="51"/>
    </location>
</feature>
<dbReference type="SUPFAM" id="SSF81383">
    <property type="entry name" value="F-box domain"/>
    <property type="match status" value="1"/>
</dbReference>
<dbReference type="PANTHER" id="PTHR24198:SF165">
    <property type="entry name" value="ANKYRIN REPEAT-CONTAINING PROTEIN-RELATED"/>
    <property type="match status" value="1"/>
</dbReference>
<dbReference type="InterPro" id="IPR036770">
    <property type="entry name" value="Ankyrin_rpt-contain_sf"/>
</dbReference>
<reference evidence="5 6" key="1">
    <citation type="submission" date="2024-03" db="EMBL/GenBank/DDBJ databases">
        <title>The Acrasis kona genome and developmental transcriptomes reveal deep origins of eukaryotic multicellular pathways.</title>
        <authorList>
            <person name="Sheikh S."/>
            <person name="Fu C.-J."/>
            <person name="Brown M.W."/>
            <person name="Baldauf S.L."/>
        </authorList>
    </citation>
    <scope>NUCLEOTIDE SEQUENCE [LARGE SCALE GENOMIC DNA]</scope>
    <source>
        <strain evidence="5 6">ATCC MYA-3509</strain>
    </source>
</reference>
<proteinExistence type="predicted"/>
<dbReference type="InterPro" id="IPR002110">
    <property type="entry name" value="Ankyrin_rpt"/>
</dbReference>
<dbReference type="AlphaFoldDB" id="A0AAW2ZA21"/>
<accession>A0AAW2ZA21</accession>
<name>A0AAW2ZA21_9EUKA</name>
<comment type="caution">
    <text evidence="5">The sequence shown here is derived from an EMBL/GenBank/DDBJ whole genome shotgun (WGS) entry which is preliminary data.</text>
</comment>
<dbReference type="InterPro" id="IPR001810">
    <property type="entry name" value="F-box_dom"/>
</dbReference>
<evidence type="ECO:0000313" key="6">
    <source>
        <dbReference type="Proteomes" id="UP001431209"/>
    </source>
</evidence>
<dbReference type="Pfam" id="PF12796">
    <property type="entry name" value="Ank_2"/>
    <property type="match status" value="1"/>
</dbReference>
<gene>
    <name evidence="5" type="ORF">AKO1_001607</name>
</gene>
<evidence type="ECO:0000256" key="1">
    <source>
        <dbReference type="ARBA" id="ARBA00022737"/>
    </source>
</evidence>
<keyword evidence="2 3" id="KW-0040">ANK repeat</keyword>
<dbReference type="PROSITE" id="PS50088">
    <property type="entry name" value="ANK_REPEAT"/>
    <property type="match status" value="1"/>
</dbReference>
<evidence type="ECO:0000256" key="3">
    <source>
        <dbReference type="PROSITE-ProRule" id="PRU00023"/>
    </source>
</evidence>